<dbReference type="RefSeq" id="XP_022095127.1">
    <property type="nucleotide sequence ID" value="XM_022239435.1"/>
</dbReference>
<evidence type="ECO:0000313" key="18">
    <source>
        <dbReference type="RefSeq" id="XP_022095134.1"/>
    </source>
</evidence>
<dbReference type="EC" id="3.1.1.29" evidence="1"/>
<dbReference type="Pfam" id="PF01981">
    <property type="entry name" value="PTH2"/>
    <property type="match status" value="1"/>
</dbReference>
<dbReference type="RefSeq" id="XP_022095056.1">
    <property type="nucleotide sequence ID" value="XM_022239364.1"/>
</dbReference>
<evidence type="ECO:0000256" key="4">
    <source>
        <dbReference type="ARBA" id="ARBA00048707"/>
    </source>
</evidence>
<evidence type="ECO:0000313" key="19">
    <source>
        <dbReference type="RefSeq" id="XP_022095144.1"/>
    </source>
</evidence>
<evidence type="ECO:0000256" key="3">
    <source>
        <dbReference type="ARBA" id="ARBA00038050"/>
    </source>
</evidence>
<dbReference type="RefSeq" id="XP_022095092.1">
    <property type="nucleotide sequence ID" value="XM_022239400.1"/>
</dbReference>
<evidence type="ECO:0000313" key="14">
    <source>
        <dbReference type="RefSeq" id="XP_022095097.1"/>
    </source>
</evidence>
<comment type="catalytic activity">
    <reaction evidence="4">
        <text>an N-acyl-L-alpha-aminoacyl-tRNA + H2O = an N-acyl-L-amino acid + a tRNA + H(+)</text>
        <dbReference type="Rhea" id="RHEA:54448"/>
        <dbReference type="Rhea" id="RHEA-COMP:10123"/>
        <dbReference type="Rhea" id="RHEA-COMP:13883"/>
        <dbReference type="ChEBI" id="CHEBI:15377"/>
        <dbReference type="ChEBI" id="CHEBI:15378"/>
        <dbReference type="ChEBI" id="CHEBI:59874"/>
        <dbReference type="ChEBI" id="CHEBI:78442"/>
        <dbReference type="ChEBI" id="CHEBI:138191"/>
        <dbReference type="EC" id="3.1.1.29"/>
    </reaction>
</comment>
<dbReference type="SUPFAM" id="SSF46934">
    <property type="entry name" value="UBA-like"/>
    <property type="match status" value="1"/>
</dbReference>
<evidence type="ECO:0000313" key="9">
    <source>
        <dbReference type="RefSeq" id="XP_022095056.1"/>
    </source>
</evidence>
<dbReference type="InterPro" id="IPR009060">
    <property type="entry name" value="UBA-like_sf"/>
</dbReference>
<sequence>MEADLLGKRPEPEGGLTVNQDYLRALSEMGIPEPMAEKALLMTGGHSVEAAATWYFDCPDDLMDEPKVADQEELLRLAGEVETNWTGKKLPTCTHMVGGLSGQLKMIFVVNEELKMGKGKIAAQVAHACLGLYRTLQQHEASYGQHMVQWEKQGETSIVLSGSNTEHLLDLQRRASFASLPTHLTQDVGKTEVPSGACTVLSIFGDAKLLDQITGTLSLL</sequence>
<dbReference type="RefSeq" id="XP_022095047.1">
    <property type="nucleotide sequence ID" value="XM_022239355.1"/>
</dbReference>
<evidence type="ECO:0000313" key="8">
    <source>
        <dbReference type="RefSeq" id="XP_022095047.1"/>
    </source>
</evidence>
<dbReference type="GeneID" id="110981628"/>
<evidence type="ECO:0000313" key="13">
    <source>
        <dbReference type="RefSeq" id="XP_022095092.1"/>
    </source>
</evidence>
<dbReference type="Pfam" id="PF22562">
    <property type="entry name" value="UBA_7"/>
    <property type="match status" value="1"/>
</dbReference>
<dbReference type="NCBIfam" id="TIGR00283">
    <property type="entry name" value="arch_pth2"/>
    <property type="match status" value="1"/>
</dbReference>
<keyword evidence="2 7" id="KW-0378">Hydrolase</keyword>
<dbReference type="FunFam" id="3.40.1490.10:FF:000002">
    <property type="entry name" value="Peptidyl-tRNA hydrolase 2, mitochondrial"/>
    <property type="match status" value="1"/>
</dbReference>
<dbReference type="GO" id="GO:0004045">
    <property type="term" value="F:peptidyl-tRNA hydrolase activity"/>
    <property type="evidence" value="ECO:0007669"/>
    <property type="project" value="UniProtKB-EC"/>
</dbReference>
<dbReference type="Gene3D" id="3.40.1490.10">
    <property type="entry name" value="Bit1"/>
    <property type="match status" value="1"/>
</dbReference>
<dbReference type="RefSeq" id="XP_022095083.1">
    <property type="nucleotide sequence ID" value="XM_022239391.1"/>
</dbReference>
<dbReference type="RefSeq" id="XP_022095066.1">
    <property type="nucleotide sequence ID" value="XM_022239374.1"/>
</dbReference>
<dbReference type="SUPFAM" id="SSF102462">
    <property type="entry name" value="Peptidyl-tRNA hydrolase II"/>
    <property type="match status" value="1"/>
</dbReference>
<dbReference type="AlphaFoldDB" id="A0A8B7YQU5"/>
<dbReference type="PROSITE" id="PS50030">
    <property type="entry name" value="UBA"/>
    <property type="match status" value="1"/>
</dbReference>
<dbReference type="RefSeq" id="XP_022095134.1">
    <property type="nucleotide sequence ID" value="XM_022239442.1"/>
</dbReference>
<gene>
    <name evidence="7 8 9 10 11 12 13 14 15 16 17 18 19 20 21" type="primary">LOC110981628</name>
</gene>
<evidence type="ECO:0000313" key="15">
    <source>
        <dbReference type="RefSeq" id="XP_022095106.1"/>
    </source>
</evidence>
<dbReference type="PANTHER" id="PTHR12649:SF29">
    <property type="entry name" value="AMINOACYL-TRNA HYDROLASE"/>
    <property type="match status" value="1"/>
</dbReference>
<dbReference type="InterPro" id="IPR023476">
    <property type="entry name" value="Pep_tRNA_hydro_II_dom_sf"/>
</dbReference>
<evidence type="ECO:0000313" key="10">
    <source>
        <dbReference type="RefSeq" id="XP_022095066.1"/>
    </source>
</evidence>
<evidence type="ECO:0000313" key="6">
    <source>
        <dbReference type="Proteomes" id="UP000694845"/>
    </source>
</evidence>
<evidence type="ECO:0000256" key="2">
    <source>
        <dbReference type="ARBA" id="ARBA00022801"/>
    </source>
</evidence>
<evidence type="ECO:0000313" key="11">
    <source>
        <dbReference type="RefSeq" id="XP_022095075.1"/>
    </source>
</evidence>
<protein>
    <recommendedName>
        <fullName evidence="1">peptidyl-tRNA hydrolase</fullName>
        <ecNumber evidence="1">3.1.1.29</ecNumber>
    </recommendedName>
</protein>
<dbReference type="RefSeq" id="XP_022095161.1">
    <property type="nucleotide sequence ID" value="XM_022239469.1"/>
</dbReference>
<evidence type="ECO:0000313" key="20">
    <source>
        <dbReference type="RefSeq" id="XP_022095153.1"/>
    </source>
</evidence>
<proteinExistence type="inferred from homology"/>
<keyword evidence="6" id="KW-1185">Reference proteome</keyword>
<dbReference type="RefSeq" id="XP_022095144.1">
    <property type="nucleotide sequence ID" value="XM_022239452.1"/>
</dbReference>
<dbReference type="RefSeq" id="XP_022095075.1">
    <property type="nucleotide sequence ID" value="XM_022239383.1"/>
</dbReference>
<accession>A0A8B7YQU5</accession>
<evidence type="ECO:0000313" key="16">
    <source>
        <dbReference type="RefSeq" id="XP_022095117.1"/>
    </source>
</evidence>
<comment type="similarity">
    <text evidence="3">Belongs to the PTH2 family.</text>
</comment>
<evidence type="ECO:0000313" key="21">
    <source>
        <dbReference type="RefSeq" id="XP_022095161.1"/>
    </source>
</evidence>
<dbReference type="RefSeq" id="XP_022095106.1">
    <property type="nucleotide sequence ID" value="XM_022239414.1"/>
</dbReference>
<evidence type="ECO:0000259" key="5">
    <source>
        <dbReference type="PROSITE" id="PS50030"/>
    </source>
</evidence>
<dbReference type="InterPro" id="IPR002833">
    <property type="entry name" value="PTH2"/>
</dbReference>
<reference evidence="7 8" key="1">
    <citation type="submission" date="2025-04" db="UniProtKB">
        <authorList>
            <consortium name="RefSeq"/>
        </authorList>
    </citation>
    <scope>IDENTIFICATION</scope>
</reference>
<evidence type="ECO:0000313" key="17">
    <source>
        <dbReference type="RefSeq" id="XP_022095127.1"/>
    </source>
</evidence>
<organism evidence="6 8">
    <name type="scientific">Acanthaster planci</name>
    <name type="common">Crown-of-thorns starfish</name>
    <dbReference type="NCBI Taxonomy" id="133434"/>
    <lineage>
        <taxon>Eukaryota</taxon>
        <taxon>Metazoa</taxon>
        <taxon>Echinodermata</taxon>
        <taxon>Eleutherozoa</taxon>
        <taxon>Asterozoa</taxon>
        <taxon>Asteroidea</taxon>
        <taxon>Valvatacea</taxon>
        <taxon>Valvatida</taxon>
        <taxon>Acanthasteridae</taxon>
        <taxon>Acanthaster</taxon>
    </lineage>
</organism>
<feature type="domain" description="UBA" evidence="5">
    <location>
        <begin position="17"/>
        <end position="58"/>
    </location>
</feature>
<dbReference type="RefSeq" id="XP_022095153.1">
    <property type="nucleotide sequence ID" value="XM_022239461.1"/>
</dbReference>
<name>A0A8B7YQU5_ACAPL</name>
<dbReference type="RefSeq" id="XP_022095040.1">
    <property type="nucleotide sequence ID" value="XM_022239348.1"/>
</dbReference>
<dbReference type="OrthoDB" id="1733656at2759"/>
<evidence type="ECO:0000313" key="12">
    <source>
        <dbReference type="RefSeq" id="XP_022095083.1"/>
    </source>
</evidence>
<dbReference type="PANTHER" id="PTHR12649">
    <property type="entry name" value="PEPTIDYL-TRNA HYDROLASE 2"/>
    <property type="match status" value="1"/>
</dbReference>
<dbReference type="RefSeq" id="XP_022095117.1">
    <property type="nucleotide sequence ID" value="XM_022239425.1"/>
</dbReference>
<dbReference type="Gene3D" id="1.10.8.10">
    <property type="entry name" value="DNA helicase RuvA subunit, C-terminal domain"/>
    <property type="match status" value="1"/>
</dbReference>
<dbReference type="Proteomes" id="UP000694845">
    <property type="component" value="Unplaced"/>
</dbReference>
<evidence type="ECO:0000256" key="1">
    <source>
        <dbReference type="ARBA" id="ARBA00013260"/>
    </source>
</evidence>
<evidence type="ECO:0000313" key="7">
    <source>
        <dbReference type="RefSeq" id="XP_022095040.1"/>
    </source>
</evidence>
<dbReference type="InterPro" id="IPR015940">
    <property type="entry name" value="UBA"/>
</dbReference>
<dbReference type="KEGG" id="aplc:110981628"/>
<dbReference type="OMA" id="MAYKWDE"/>
<dbReference type="GO" id="GO:0005829">
    <property type="term" value="C:cytosol"/>
    <property type="evidence" value="ECO:0007669"/>
    <property type="project" value="TreeGrafter"/>
</dbReference>
<dbReference type="RefSeq" id="XP_022095097.1">
    <property type="nucleotide sequence ID" value="XM_022239405.1"/>
</dbReference>